<reference evidence="1 2" key="1">
    <citation type="submission" date="2024-09" db="EMBL/GenBank/DDBJ databases">
        <title>Genome sequencing and assembly of Phytophthora oleae, isolate VK10A, causative agent of rot of olive drupes.</title>
        <authorList>
            <person name="Conti Taguali S."/>
            <person name="Riolo M."/>
            <person name="La Spada F."/>
            <person name="Cacciola S.O."/>
            <person name="Dionisio G."/>
        </authorList>
    </citation>
    <scope>NUCLEOTIDE SEQUENCE [LARGE SCALE GENOMIC DNA]</scope>
    <source>
        <strain evidence="1 2">VK10A</strain>
    </source>
</reference>
<comment type="caution">
    <text evidence="1">The sequence shown here is derived from an EMBL/GenBank/DDBJ whole genome shotgun (WGS) entry which is preliminary data.</text>
</comment>
<name>A0ABD3FXH4_9STRA</name>
<protein>
    <submittedName>
        <fullName evidence="1">Uncharacterized protein</fullName>
    </submittedName>
</protein>
<gene>
    <name evidence="1" type="ORF">V7S43_004104</name>
</gene>
<organism evidence="1 2">
    <name type="scientific">Phytophthora oleae</name>
    <dbReference type="NCBI Taxonomy" id="2107226"/>
    <lineage>
        <taxon>Eukaryota</taxon>
        <taxon>Sar</taxon>
        <taxon>Stramenopiles</taxon>
        <taxon>Oomycota</taxon>
        <taxon>Peronosporomycetes</taxon>
        <taxon>Peronosporales</taxon>
        <taxon>Peronosporaceae</taxon>
        <taxon>Phytophthora</taxon>
    </lineage>
</organism>
<dbReference type="EMBL" id="JBIMZQ010000006">
    <property type="protein sequence ID" value="KAL3670919.1"/>
    <property type="molecule type" value="Genomic_DNA"/>
</dbReference>
<dbReference type="Proteomes" id="UP001632037">
    <property type="component" value="Unassembled WGS sequence"/>
</dbReference>
<keyword evidence="2" id="KW-1185">Reference proteome</keyword>
<proteinExistence type="predicted"/>
<sequence length="429" mass="48564">MSKELAPEVAAVAAFLSDISGFLDDEGGHQAFTSILTERIQLPHSVSDGTLANNIANGTVHHENEEAKSSLPVDEAERKRVLCNFKTGKRRDAYRKRLKEEWQTLRSEEVKLAAKLEELQGRRRTDHGGVAHSAWRAIAMRQLEGRIIAEAQQEKLRTAVKRRRELLQDVEDSLQKRLKEADDVRGAISSARHEHSDEHLFEAYLGELDGIYAKTDAVFQSSEATPTTGPFLTTKPPVKRDGDTEYLENLGVMYAPFDFERTCLAVWEVTRQSYRQLDRLEYTTGTASNTIAVKFRVKQTGGMVSMFTHFVSRRYVEADRMVIVWRELWEGEGEFEGMHSDETGWCIVQPGDDVETDRASPTDEAATIATVIKTCVRLVPMHFSSNVSCEPDFDRFTEVLVKSGKEDNLQIEQMMERMQLGDAEESVQD</sequence>
<evidence type="ECO:0000313" key="1">
    <source>
        <dbReference type="EMBL" id="KAL3670919.1"/>
    </source>
</evidence>
<evidence type="ECO:0000313" key="2">
    <source>
        <dbReference type="Proteomes" id="UP001632037"/>
    </source>
</evidence>
<dbReference type="AlphaFoldDB" id="A0ABD3FXH4"/>
<accession>A0ABD3FXH4</accession>